<comment type="subcellular location">
    <subcellularLocation>
        <location evidence="1">Nucleus</location>
    </subcellularLocation>
</comment>
<feature type="region of interest" description="Disordered" evidence="4">
    <location>
        <begin position="603"/>
        <end position="684"/>
    </location>
</feature>
<feature type="region of interest" description="Disordered" evidence="4">
    <location>
        <begin position="212"/>
        <end position="237"/>
    </location>
</feature>
<dbReference type="InterPro" id="IPR028386">
    <property type="entry name" value="CENP-C/Mif2/cnp3"/>
</dbReference>
<feature type="region of interest" description="Disordered" evidence="4">
    <location>
        <begin position="709"/>
        <end position="789"/>
    </location>
</feature>
<dbReference type="GO" id="GO:0051382">
    <property type="term" value="P:kinetochore assembly"/>
    <property type="evidence" value="ECO:0007669"/>
    <property type="project" value="InterPro"/>
</dbReference>
<evidence type="ECO:0000256" key="1">
    <source>
        <dbReference type="ARBA" id="ARBA00004123"/>
    </source>
</evidence>
<reference evidence="5" key="2">
    <citation type="submission" date="2023-06" db="EMBL/GenBank/DDBJ databases">
        <authorList>
            <person name="Swenson N.G."/>
            <person name="Wegrzyn J.L."/>
            <person name="Mcevoy S.L."/>
        </authorList>
    </citation>
    <scope>NUCLEOTIDE SEQUENCE</scope>
    <source>
        <strain evidence="5">NS2018</strain>
        <tissue evidence="5">Leaf</tissue>
    </source>
</reference>
<dbReference type="PANTHER" id="PTHR16684">
    <property type="entry name" value="CENTROMERE PROTEIN C"/>
    <property type="match status" value="1"/>
</dbReference>
<comment type="caution">
    <text evidence="5">The sequence shown here is derived from an EMBL/GenBank/DDBJ whole genome shotgun (WGS) entry which is preliminary data.</text>
</comment>
<organism evidence="5 6">
    <name type="scientific">Acer saccharum</name>
    <name type="common">Sugar maple</name>
    <dbReference type="NCBI Taxonomy" id="4024"/>
    <lineage>
        <taxon>Eukaryota</taxon>
        <taxon>Viridiplantae</taxon>
        <taxon>Streptophyta</taxon>
        <taxon>Embryophyta</taxon>
        <taxon>Tracheophyta</taxon>
        <taxon>Spermatophyta</taxon>
        <taxon>Magnoliopsida</taxon>
        <taxon>eudicotyledons</taxon>
        <taxon>Gunneridae</taxon>
        <taxon>Pentapetalae</taxon>
        <taxon>rosids</taxon>
        <taxon>malvids</taxon>
        <taxon>Sapindales</taxon>
        <taxon>Sapindaceae</taxon>
        <taxon>Hippocastanoideae</taxon>
        <taxon>Acereae</taxon>
        <taxon>Acer</taxon>
    </lineage>
</organism>
<feature type="region of interest" description="Disordered" evidence="4">
    <location>
        <begin position="153"/>
        <end position="176"/>
    </location>
</feature>
<gene>
    <name evidence="5" type="ORF">LWI29_013459</name>
</gene>
<dbReference type="GO" id="GO:0000776">
    <property type="term" value="C:kinetochore"/>
    <property type="evidence" value="ECO:0007669"/>
    <property type="project" value="InterPro"/>
</dbReference>
<keyword evidence="6" id="KW-1185">Reference proteome</keyword>
<feature type="compositionally biased region" description="Polar residues" evidence="4">
    <location>
        <begin position="670"/>
        <end position="679"/>
    </location>
</feature>
<feature type="compositionally biased region" description="Basic and acidic residues" evidence="4">
    <location>
        <begin position="612"/>
        <end position="622"/>
    </location>
</feature>
<feature type="compositionally biased region" description="Polar residues" evidence="4">
    <location>
        <begin position="723"/>
        <end position="739"/>
    </location>
</feature>
<feature type="compositionally biased region" description="Polar residues" evidence="4">
    <location>
        <begin position="623"/>
        <end position="638"/>
    </location>
</feature>
<feature type="compositionally biased region" description="Polar residues" evidence="4">
    <location>
        <begin position="753"/>
        <end position="762"/>
    </location>
</feature>
<evidence type="ECO:0000313" key="6">
    <source>
        <dbReference type="Proteomes" id="UP001168877"/>
    </source>
</evidence>
<evidence type="ECO:0000313" key="5">
    <source>
        <dbReference type="EMBL" id="KAK0596185.1"/>
    </source>
</evidence>
<evidence type="ECO:0000256" key="3">
    <source>
        <dbReference type="ARBA" id="ARBA00023242"/>
    </source>
</evidence>
<dbReference type="GO" id="GO:0051315">
    <property type="term" value="P:attachment of mitotic spindle microtubules to kinetochore"/>
    <property type="evidence" value="ECO:0007669"/>
    <property type="project" value="TreeGrafter"/>
</dbReference>
<evidence type="ECO:0008006" key="7">
    <source>
        <dbReference type="Google" id="ProtNLM"/>
    </source>
</evidence>
<evidence type="ECO:0000256" key="2">
    <source>
        <dbReference type="ARBA" id="ARBA00010291"/>
    </source>
</evidence>
<dbReference type="AlphaFoldDB" id="A0AA39VXV2"/>
<keyword evidence="3" id="KW-0539">Nucleus</keyword>
<comment type="similarity">
    <text evidence="2">Belongs to the CENP-C/MIF2 family.</text>
</comment>
<accession>A0AA39VXV2</accession>
<dbReference type="PANTHER" id="PTHR16684:SF11">
    <property type="entry name" value="CENTROMERE PROTEIN C"/>
    <property type="match status" value="1"/>
</dbReference>
<dbReference type="GO" id="GO:0005634">
    <property type="term" value="C:nucleus"/>
    <property type="evidence" value="ECO:0007669"/>
    <property type="project" value="UniProtKB-SubCell"/>
</dbReference>
<evidence type="ECO:0000256" key="4">
    <source>
        <dbReference type="SAM" id="MobiDB-lite"/>
    </source>
</evidence>
<dbReference type="GO" id="GO:0019237">
    <property type="term" value="F:centromeric DNA binding"/>
    <property type="evidence" value="ECO:0007669"/>
    <property type="project" value="InterPro"/>
</dbReference>
<reference evidence="5" key="1">
    <citation type="journal article" date="2022" name="Plant J.">
        <title>Strategies of tolerance reflected in two North American maple genomes.</title>
        <authorList>
            <person name="McEvoy S.L."/>
            <person name="Sezen U.U."/>
            <person name="Trouern-Trend A."/>
            <person name="McMahon S.M."/>
            <person name="Schaberg P.G."/>
            <person name="Yang J."/>
            <person name="Wegrzyn J.L."/>
            <person name="Swenson N.G."/>
        </authorList>
    </citation>
    <scope>NUCLEOTIDE SEQUENCE</scope>
    <source>
        <strain evidence="5">NS2018</strain>
    </source>
</reference>
<proteinExistence type="inferred from homology"/>
<feature type="compositionally biased region" description="Basic and acidic residues" evidence="4">
    <location>
        <begin position="221"/>
        <end position="237"/>
    </location>
</feature>
<sequence length="855" mass="95314">MSTRIQNSVPDDPLEGYSALTRTFASISNATKPSDPAYLHHVHSFLKSMPLQSPDNLEQAKAIVDSSSALPDSTIPSFLTFKAQNDTVVAKIIENPQERRPALGRKRARFSLKPNSSQPTVSLEPTLDMDKLKDPEEFFLAFEKLENAKRELQKQTGGTLKDLNQQNLSIASRPRRPGLLRRSVKYKHHYSNDISSQETFSENILGPIDCSVRETTNSDSASEHRESDDELQETKLSDSLVKAENRVDELDELFTGNREELDRDGAVTLLQQHLQMKTIVIEKLCLPDSQDVRRFDFKASGVNLPKPRGALLDIQNILKGISSKTPKTRKQAERSVACLASPTPSKSPLDSIISLKKRIQQSNSSSDPFSALNIDQSPAGNVFPFGSIKEQTAQGNMVMESSRSPKLKFQRTEENYSADMNMSVPEVAIGDVVSPNKTMDDNLSRLGSGIYVGASGSDAYVDGNIGGSCTDSRVVNETSGIPDTDADVQTNALNELDDKMEDMLKEAVESVQPGLSTEDSNEPNELDDKVTFPFSLHLVIYCLKKALLLSLTTRGCDKIQMEDTLNKAVESVQPGLNTEYSNVENLNTQSQLDQANPAVVEEHAVDAPSKTADTDPEQHNEKAQMSTKEPLNEQNKATSPRKNRKRKELLNEKNKATSPCKNRNRKEPLNEQNKATLPCNNRKRKEVSCRQSLADQANPVVVKEYAVDAPSETADNDPEQHNENAQMSTKEPMNEQNKAPSPHMNRKRKEPLTEQNKATLPRNNRKRKEVSRRQSLAGFGTSWESGTRRSTRIKSRPLEYWRGERFLYGRVNNSLATVIGIKYESPGKENGKPALKVKSFVSDQYQDLIEQAARF</sequence>
<feature type="compositionally biased region" description="Polar residues" evidence="4">
    <location>
        <begin position="154"/>
        <end position="170"/>
    </location>
</feature>
<dbReference type="GO" id="GO:0051455">
    <property type="term" value="P:spindle attachment to meiosis I kinetochore"/>
    <property type="evidence" value="ECO:0007669"/>
    <property type="project" value="TreeGrafter"/>
</dbReference>
<protein>
    <recommendedName>
        <fullName evidence="7">Centromere protein C</fullName>
    </recommendedName>
</protein>
<dbReference type="Proteomes" id="UP001168877">
    <property type="component" value="Unassembled WGS sequence"/>
</dbReference>
<name>A0AA39VXV2_ACESA</name>
<dbReference type="EMBL" id="JAUESC010000004">
    <property type="protein sequence ID" value="KAK0596185.1"/>
    <property type="molecule type" value="Genomic_DNA"/>
</dbReference>